<dbReference type="InParanoid" id="W0RIQ9"/>
<evidence type="ECO:0000259" key="2">
    <source>
        <dbReference type="Pfam" id="PF14344"/>
    </source>
</evidence>
<dbReference type="EMBL" id="CP007128">
    <property type="protein sequence ID" value="AHG89283.1"/>
    <property type="molecule type" value="Genomic_DNA"/>
</dbReference>
<keyword evidence="4" id="KW-1185">Reference proteome</keyword>
<accession>W0RIQ9</accession>
<sequence>MRRIIHLSTLCLAAGALSALSACKPDEVVETTTPPTAGVRFINAVPDTGGSAGLDFRFVDLVENSSHFKIPFRNNIVTTNGIPGSTLIEYKNTQAGQRHLRIFLSDTLQAVAQTVLKDTTITIEAGKRYTAILWGNARSGQSPAMRFTFVEDAPADPASNVALRVINTTGTPVDVREYLSTGTLPAAATWTSVPALGMSNYVTSAPGTIRFNVQPAGGGSTLFAEASALLGAAGTVDLEAIPGTTIPGSAVSAIIWPRSVAGSKAAQFSTPAISFTWDRRPPRTCALC</sequence>
<dbReference type="Proteomes" id="UP000019151">
    <property type="component" value="Chromosome"/>
</dbReference>
<dbReference type="KEGG" id="gba:J421_1746"/>
<evidence type="ECO:0000313" key="4">
    <source>
        <dbReference type="Proteomes" id="UP000019151"/>
    </source>
</evidence>
<proteinExistence type="predicted"/>
<dbReference type="RefSeq" id="WP_025410788.1">
    <property type="nucleotide sequence ID" value="NZ_CP007128.1"/>
</dbReference>
<dbReference type="HOGENOM" id="CLU_926720_0_0_0"/>
<keyword evidence="1" id="KW-0732">Signal</keyword>
<feature type="domain" description="DUF4397" evidence="2">
    <location>
        <begin position="37"/>
        <end position="169"/>
    </location>
</feature>
<name>W0RIQ9_9BACT</name>
<dbReference type="InterPro" id="IPR025510">
    <property type="entry name" value="DUF4397"/>
</dbReference>
<organism evidence="3 4">
    <name type="scientific">Gemmatirosa kalamazoonensis</name>
    <dbReference type="NCBI Taxonomy" id="861299"/>
    <lineage>
        <taxon>Bacteria</taxon>
        <taxon>Pseudomonadati</taxon>
        <taxon>Gemmatimonadota</taxon>
        <taxon>Gemmatimonadia</taxon>
        <taxon>Gemmatimonadales</taxon>
        <taxon>Gemmatimonadaceae</taxon>
        <taxon>Gemmatirosa</taxon>
    </lineage>
</organism>
<protein>
    <recommendedName>
        <fullName evidence="2">DUF4397 domain-containing protein</fullName>
    </recommendedName>
</protein>
<evidence type="ECO:0000256" key="1">
    <source>
        <dbReference type="SAM" id="SignalP"/>
    </source>
</evidence>
<dbReference type="Pfam" id="PF14344">
    <property type="entry name" value="DUF4397"/>
    <property type="match status" value="1"/>
</dbReference>
<dbReference type="PROSITE" id="PS51257">
    <property type="entry name" value="PROKAR_LIPOPROTEIN"/>
    <property type="match status" value="1"/>
</dbReference>
<reference evidence="3 4" key="1">
    <citation type="journal article" date="2014" name="Genome Announc.">
        <title>Genome Sequence and Methylome of Soil Bacterium Gemmatirosa kalamazoonensis KBS708T, a Member of the Rarely Cultivated Gemmatimonadetes Phylum.</title>
        <authorList>
            <person name="Debruyn J.M."/>
            <person name="Radosevich M."/>
            <person name="Wommack K.E."/>
            <person name="Polson S.W."/>
            <person name="Hauser L.J."/>
            <person name="Fawaz M.N."/>
            <person name="Korlach J."/>
            <person name="Tsai Y.C."/>
        </authorList>
    </citation>
    <scope>NUCLEOTIDE SEQUENCE [LARGE SCALE GENOMIC DNA]</scope>
    <source>
        <strain evidence="3 4">KBS708</strain>
    </source>
</reference>
<dbReference type="eggNOG" id="ENOG50345C4">
    <property type="taxonomic scope" value="Bacteria"/>
</dbReference>
<dbReference type="STRING" id="861299.J421_1746"/>
<evidence type="ECO:0000313" key="3">
    <source>
        <dbReference type="EMBL" id="AHG89283.1"/>
    </source>
</evidence>
<feature type="signal peptide" evidence="1">
    <location>
        <begin position="1"/>
        <end position="21"/>
    </location>
</feature>
<dbReference type="AlphaFoldDB" id="W0RIQ9"/>
<feature type="chain" id="PRO_5004794453" description="DUF4397 domain-containing protein" evidence="1">
    <location>
        <begin position="22"/>
        <end position="288"/>
    </location>
</feature>
<gene>
    <name evidence="3" type="ORF">J421_1746</name>
</gene>